<feature type="domain" description="Stress-response A/B barrel" evidence="2">
    <location>
        <begin position="4"/>
        <end position="106"/>
    </location>
</feature>
<evidence type="ECO:0000259" key="2">
    <source>
        <dbReference type="PROSITE" id="PS51502"/>
    </source>
</evidence>
<dbReference type="OrthoDB" id="1601230at2759"/>
<comment type="subunit">
    <text evidence="1">Homodimer.</text>
</comment>
<evidence type="ECO:0000313" key="3">
    <source>
        <dbReference type="EMBL" id="KAH7146617.1"/>
    </source>
</evidence>
<evidence type="ECO:0000313" key="4">
    <source>
        <dbReference type="Proteomes" id="UP000717696"/>
    </source>
</evidence>
<keyword evidence="4" id="KW-1185">Reference proteome</keyword>
<comment type="caution">
    <text evidence="3">The sequence shown here is derived from an EMBL/GenBank/DDBJ whole genome shotgun (WGS) entry which is preliminary data.</text>
</comment>
<proteinExistence type="predicted"/>
<dbReference type="SUPFAM" id="SSF54909">
    <property type="entry name" value="Dimeric alpha+beta barrel"/>
    <property type="match status" value="1"/>
</dbReference>
<dbReference type="InterPro" id="IPR013097">
    <property type="entry name" value="Dabb"/>
</dbReference>
<dbReference type="Proteomes" id="UP000717696">
    <property type="component" value="Unassembled WGS sequence"/>
</dbReference>
<dbReference type="Pfam" id="PF07876">
    <property type="entry name" value="Dabb"/>
    <property type="match status" value="1"/>
</dbReference>
<organism evidence="3 4">
    <name type="scientific">Dactylonectria estremocensis</name>
    <dbReference type="NCBI Taxonomy" id="1079267"/>
    <lineage>
        <taxon>Eukaryota</taxon>
        <taxon>Fungi</taxon>
        <taxon>Dikarya</taxon>
        <taxon>Ascomycota</taxon>
        <taxon>Pezizomycotina</taxon>
        <taxon>Sordariomycetes</taxon>
        <taxon>Hypocreomycetidae</taxon>
        <taxon>Hypocreales</taxon>
        <taxon>Nectriaceae</taxon>
        <taxon>Dactylonectria</taxon>
    </lineage>
</organism>
<dbReference type="PANTHER" id="PTHR33178">
    <property type="match status" value="1"/>
</dbReference>
<name>A0A9P9EX50_9HYPO</name>
<evidence type="ECO:0000256" key="1">
    <source>
        <dbReference type="ARBA" id="ARBA00011738"/>
    </source>
</evidence>
<reference evidence="3" key="1">
    <citation type="journal article" date="2021" name="Nat. Commun.">
        <title>Genetic determinants of endophytism in the Arabidopsis root mycobiome.</title>
        <authorList>
            <person name="Mesny F."/>
            <person name="Miyauchi S."/>
            <person name="Thiergart T."/>
            <person name="Pickel B."/>
            <person name="Atanasova L."/>
            <person name="Karlsson M."/>
            <person name="Huettel B."/>
            <person name="Barry K.W."/>
            <person name="Haridas S."/>
            <person name="Chen C."/>
            <person name="Bauer D."/>
            <person name="Andreopoulos W."/>
            <person name="Pangilinan J."/>
            <person name="LaButti K."/>
            <person name="Riley R."/>
            <person name="Lipzen A."/>
            <person name="Clum A."/>
            <person name="Drula E."/>
            <person name="Henrissat B."/>
            <person name="Kohler A."/>
            <person name="Grigoriev I.V."/>
            <person name="Martin F.M."/>
            <person name="Hacquard S."/>
        </authorList>
    </citation>
    <scope>NUCLEOTIDE SEQUENCE</scope>
    <source>
        <strain evidence="3">MPI-CAGE-AT-0021</strain>
    </source>
</reference>
<protein>
    <recommendedName>
        <fullName evidence="2">Stress-response A/B barrel domain-containing protein</fullName>
    </recommendedName>
</protein>
<dbReference type="AlphaFoldDB" id="A0A9P9EX50"/>
<gene>
    <name evidence="3" type="ORF">B0J13DRAFT_595172</name>
</gene>
<dbReference type="PANTHER" id="PTHR33178:SF10">
    <property type="entry name" value="STRESS-RESPONSE A_B BARREL DOMAIN-CONTAINING PROTEIN"/>
    <property type="match status" value="1"/>
</dbReference>
<dbReference type="Gene3D" id="3.30.70.100">
    <property type="match status" value="1"/>
</dbReference>
<dbReference type="PROSITE" id="PS51502">
    <property type="entry name" value="S_R_A_B_BARREL"/>
    <property type="match status" value="1"/>
</dbReference>
<sequence>MGGIIHVVQLRFKPDVNKDKIGQVIADLKSLKGKCILPDTQEPYIKSITAGADNSVEGLQNGFTHMIVTVFESAKHRNYNAKSDPVHLALGGGLGPVLEGLQVLDIDA</sequence>
<accession>A0A9P9EX50</accession>
<dbReference type="InterPro" id="IPR044662">
    <property type="entry name" value="HS1/DABB1-like"/>
</dbReference>
<dbReference type="EMBL" id="JAGMUU010000008">
    <property type="protein sequence ID" value="KAH7146617.1"/>
    <property type="molecule type" value="Genomic_DNA"/>
</dbReference>
<dbReference type="SMART" id="SM00886">
    <property type="entry name" value="Dabb"/>
    <property type="match status" value="1"/>
</dbReference>
<dbReference type="InterPro" id="IPR011008">
    <property type="entry name" value="Dimeric_a/b-barrel"/>
</dbReference>